<evidence type="ECO:0000256" key="5">
    <source>
        <dbReference type="ARBA" id="ARBA00047942"/>
    </source>
</evidence>
<dbReference type="SUPFAM" id="SSF53335">
    <property type="entry name" value="S-adenosyl-L-methionine-dependent methyltransferases"/>
    <property type="match status" value="1"/>
</dbReference>
<dbReference type="PANTHER" id="PTHR33841">
    <property type="entry name" value="DNA METHYLTRANSFERASE YEEA-RELATED"/>
    <property type="match status" value="1"/>
</dbReference>
<evidence type="ECO:0000256" key="3">
    <source>
        <dbReference type="ARBA" id="ARBA00022679"/>
    </source>
</evidence>
<evidence type="ECO:0000313" key="8">
    <source>
        <dbReference type="Proteomes" id="UP000676885"/>
    </source>
</evidence>
<dbReference type="Gene3D" id="3.40.50.150">
    <property type="entry name" value="Vaccinia Virus protein VP39"/>
    <property type="match status" value="1"/>
</dbReference>
<dbReference type="Pfam" id="PF07669">
    <property type="entry name" value="Eco57I"/>
    <property type="match status" value="1"/>
</dbReference>
<evidence type="ECO:0000256" key="1">
    <source>
        <dbReference type="ARBA" id="ARBA00011900"/>
    </source>
</evidence>
<keyword evidence="4" id="KW-0949">S-adenosyl-L-methionine</keyword>
<gene>
    <name evidence="7" type="ORF">KKR91_03640</name>
</gene>
<name>A0A975R1R0_9MICC</name>
<sequence>MSHESKLESFLSDFNGRMWSQSGAPDYVHARAFYQALDGVRLDVVYAVATHRPLAADLRAMWEKRWNRRPTGVLLVVGYLGQDASPRAAIVGLRDTAQLATDMPLSLVERIVEQGLEAPTTALAEQLIAPLFASHDDDEILGLVNTGLFATHELLANVPHRSDWTMAKERSQAFRWHSGEDLVRALGWDVSRRGADLILGKNGREDAVAVLLEGSELFDRPSSRFGETSPVQHGISLARNTKIRWVLAVQGTRIRLYTADPDVGISRKGSDTYTEIDLAIIDDEHLAYAALLITPEALCAQGTADTILAASQDHAAGLGERLRERIYVDVVPDLATAVAARFGAATETELRSAYRATLIILFRLLFVAYAEDRGLLPYKTNERYTHVSLKERARSYAKNLQNNEHLSFDPQATDLWDNLLGIWRGIFSGHTEWGIPAYGGSLFDPAETTGTTIDALRLTNSEIGPALVKLLVDTGRDSTMGPVDFQTLSVREFGTIYEGLLESSLSVAPVDLAVNADGVYVPAAATHDVVIHAGEVYFHNASGMRKTTGSYFTKQFAVEHLLETALDPAVEEHLGRVAGLIAAGDEVSAHDIFWDFRVADISMGSGHFLVGAVDHIASSFSAFLAEHPLPGVARELDQLRATALAKLADTGAGDLPEIDQMTLVRRQVAKRCIYGIDLNGIAVDLARLALWIHTFVPGLPMSSLDHGLVQGDSLTGIGTLDEAFDVLEPNRMGMRSLLADRLEQILEESAETLRRVGLTAEASASEAKGVEEAYAEALKDSEPAKAILDAAVAHRLGLINLDGVLDTDLILQSGRRDDVRQKVERLGCVHLAFAFPEVFISRNGNPAGFHVILGNPPWDEVMVEEPKFWQRFFPGVMGMSPAAQKKAIKQYRADRPDLVALHQEEEEAARMYRQTLLAGPYPGLGTGDVDLYKAFSWRFWQLLREGGRFGVVFPRSVLNAAGSARWRSTVLAQGTFDSVVTLTNTGKWVFDEVDGRYSVTLLTVKKTASPEGEVRLAGPFHSLRDFMAGRQVLGSLPASGLAEWTSGASFPLLPDTAAIEAFRALRFHPRLDSGEQWLFKPVAEFHATSDRPTFDAGEAAPGRWPVFTGATFNLWNPDAGDPYTFADPDIVTRALFEKRKRQARLRSSGFLGLDPKIVGDIDTLPCYHPRIAFRDIARSTDSRTAIAALVPGNVVLTNKAPYLLRRSGDPTDEAYLLGVLSSIPLDWYTRRYVEIGMNLHIVNALPIPRPERNDPRRLRVVEIAAKLAAVDERYASWAAAVGVPVGSVTHETTKTDLIHELDAAVASLYGLSRASLIHIFETFHRGWDYRPRLAGVLTHFDRWSQA</sequence>
<dbReference type="EC" id="2.1.1.72" evidence="1"/>
<dbReference type="GO" id="GO:0009007">
    <property type="term" value="F:site-specific DNA-methyltransferase (adenine-specific) activity"/>
    <property type="evidence" value="ECO:0007669"/>
    <property type="project" value="UniProtKB-EC"/>
</dbReference>
<keyword evidence="2" id="KW-0489">Methyltransferase</keyword>
<dbReference type="Proteomes" id="UP000676885">
    <property type="component" value="Chromosome"/>
</dbReference>
<dbReference type="GO" id="GO:0032259">
    <property type="term" value="P:methylation"/>
    <property type="evidence" value="ECO:0007669"/>
    <property type="project" value="UniProtKB-KW"/>
</dbReference>
<dbReference type="PANTHER" id="PTHR33841:SF1">
    <property type="entry name" value="DNA METHYLTRANSFERASE A"/>
    <property type="match status" value="1"/>
</dbReference>
<dbReference type="PRINTS" id="PR00507">
    <property type="entry name" value="N12N6MTFRASE"/>
</dbReference>
<dbReference type="RefSeq" id="WP_215057264.1">
    <property type="nucleotide sequence ID" value="NZ_CP076022.1"/>
</dbReference>
<accession>A0A975R1R0</accession>
<keyword evidence="8" id="KW-1185">Reference proteome</keyword>
<dbReference type="EMBL" id="CP076022">
    <property type="protein sequence ID" value="QWC10729.1"/>
    <property type="molecule type" value="Genomic_DNA"/>
</dbReference>
<dbReference type="KEGG" id="ajg:KKR91_03640"/>
<keyword evidence="3" id="KW-0808">Transferase</keyword>
<dbReference type="REBASE" id="499065">
    <property type="entry name" value="AspZUI227ORF3640P"/>
</dbReference>
<reference evidence="7 8" key="1">
    <citation type="submission" date="2021-05" db="EMBL/GenBank/DDBJ databases">
        <title>Novel species in genus Arthrobacter.</title>
        <authorList>
            <person name="Zhang G."/>
        </authorList>
    </citation>
    <scope>NUCLEOTIDE SEQUENCE [LARGE SCALE GENOMIC DNA]</scope>
    <source>
        <strain evidence="8">zg-ZUI227</strain>
    </source>
</reference>
<evidence type="ECO:0000256" key="2">
    <source>
        <dbReference type="ARBA" id="ARBA00022603"/>
    </source>
</evidence>
<dbReference type="InterPro" id="IPR011639">
    <property type="entry name" value="MethylTrfase_TaqI-like_dom"/>
</dbReference>
<protein>
    <recommendedName>
        <fullName evidence="1">site-specific DNA-methyltransferase (adenine-specific)</fullName>
        <ecNumber evidence="1">2.1.1.72</ecNumber>
    </recommendedName>
</protein>
<feature type="domain" description="Type II methyltransferase M.TaqI-like" evidence="6">
    <location>
        <begin position="672"/>
        <end position="982"/>
    </location>
</feature>
<proteinExistence type="predicted"/>
<dbReference type="InterPro" id="IPR029063">
    <property type="entry name" value="SAM-dependent_MTases_sf"/>
</dbReference>
<dbReference type="GO" id="GO:0006304">
    <property type="term" value="P:DNA modification"/>
    <property type="evidence" value="ECO:0007669"/>
    <property type="project" value="InterPro"/>
</dbReference>
<evidence type="ECO:0000256" key="4">
    <source>
        <dbReference type="ARBA" id="ARBA00022691"/>
    </source>
</evidence>
<comment type="catalytic activity">
    <reaction evidence="5">
        <text>a 2'-deoxyadenosine in DNA + S-adenosyl-L-methionine = an N(6)-methyl-2'-deoxyadenosine in DNA + S-adenosyl-L-homocysteine + H(+)</text>
        <dbReference type="Rhea" id="RHEA:15197"/>
        <dbReference type="Rhea" id="RHEA-COMP:12418"/>
        <dbReference type="Rhea" id="RHEA-COMP:12419"/>
        <dbReference type="ChEBI" id="CHEBI:15378"/>
        <dbReference type="ChEBI" id="CHEBI:57856"/>
        <dbReference type="ChEBI" id="CHEBI:59789"/>
        <dbReference type="ChEBI" id="CHEBI:90615"/>
        <dbReference type="ChEBI" id="CHEBI:90616"/>
        <dbReference type="EC" id="2.1.1.72"/>
    </reaction>
</comment>
<evidence type="ECO:0000313" key="7">
    <source>
        <dbReference type="EMBL" id="QWC10729.1"/>
    </source>
</evidence>
<evidence type="ECO:0000259" key="6">
    <source>
        <dbReference type="Pfam" id="PF07669"/>
    </source>
</evidence>
<dbReference type="InterPro" id="IPR050953">
    <property type="entry name" value="N4_N6_ade-DNA_methylase"/>
</dbReference>
<organism evidence="7 8">
    <name type="scientific">Arthrobacter jiangjiafuii</name>
    <dbReference type="NCBI Taxonomy" id="2817475"/>
    <lineage>
        <taxon>Bacteria</taxon>
        <taxon>Bacillati</taxon>
        <taxon>Actinomycetota</taxon>
        <taxon>Actinomycetes</taxon>
        <taxon>Micrococcales</taxon>
        <taxon>Micrococcaceae</taxon>
        <taxon>Arthrobacter</taxon>
    </lineage>
</organism>